<evidence type="ECO:0000313" key="2">
    <source>
        <dbReference type="Proteomes" id="UP000031670"/>
    </source>
</evidence>
<reference evidence="1 2" key="1">
    <citation type="submission" date="2015-01" db="EMBL/GenBank/DDBJ databases">
        <title>Vibrio sp. C5 JCM 19232 whole genome shotgun sequence.</title>
        <authorList>
            <person name="Sawabe T."/>
            <person name="Meirelles P."/>
            <person name="Feng G."/>
            <person name="Sayaka M."/>
            <person name="Hattori M."/>
            <person name="Ohkuma M."/>
        </authorList>
    </citation>
    <scope>NUCLEOTIDE SEQUENCE [LARGE SCALE GENOMIC DNA]</scope>
    <source>
        <strain evidence="1 2">JCM19232</strain>
    </source>
</reference>
<evidence type="ECO:0000313" key="1">
    <source>
        <dbReference type="EMBL" id="GAM65256.1"/>
    </source>
</evidence>
<protein>
    <submittedName>
        <fullName evidence="1">Uncharacterized protein</fullName>
    </submittedName>
</protein>
<organism evidence="1 2">
    <name type="scientific">Vibrio ishigakensis</name>
    <dbReference type="NCBI Taxonomy" id="1481914"/>
    <lineage>
        <taxon>Bacteria</taxon>
        <taxon>Pseudomonadati</taxon>
        <taxon>Pseudomonadota</taxon>
        <taxon>Gammaproteobacteria</taxon>
        <taxon>Vibrionales</taxon>
        <taxon>Vibrionaceae</taxon>
        <taxon>Vibrio</taxon>
    </lineage>
</organism>
<proteinExistence type="predicted"/>
<gene>
    <name evidence="1" type="ORF">JCM19232_4221</name>
</gene>
<reference evidence="1 2" key="2">
    <citation type="submission" date="2015-01" db="EMBL/GenBank/DDBJ databases">
        <authorList>
            <consortium name="NBRP consortium"/>
            <person name="Sawabe T."/>
            <person name="Meirelles P."/>
            <person name="Feng G."/>
            <person name="Sayaka M."/>
            <person name="Hattori M."/>
            <person name="Ohkuma M."/>
        </authorList>
    </citation>
    <scope>NUCLEOTIDE SEQUENCE [LARGE SCALE GENOMIC DNA]</scope>
    <source>
        <strain evidence="1 2">JCM19232</strain>
    </source>
</reference>
<dbReference type="EMBL" id="BBSA01000018">
    <property type="protein sequence ID" value="GAM65256.1"/>
    <property type="molecule type" value="Genomic_DNA"/>
</dbReference>
<name>A0A0B8PG02_9VIBR</name>
<dbReference type="Proteomes" id="UP000031670">
    <property type="component" value="Unassembled WGS sequence"/>
</dbReference>
<sequence length="41" mass="4634">MDDIKVGREVLSVIRDLQFIMNDLSAELRVGLADTHHLISL</sequence>
<comment type="caution">
    <text evidence="1">The sequence shown here is derived from an EMBL/GenBank/DDBJ whole genome shotgun (WGS) entry which is preliminary data.</text>
</comment>
<dbReference type="AlphaFoldDB" id="A0A0B8PG02"/>
<accession>A0A0B8PG02</accession>